<proteinExistence type="predicted"/>
<dbReference type="SUPFAM" id="SSF140683">
    <property type="entry name" value="SP0561-like"/>
    <property type="match status" value="1"/>
</dbReference>
<organism evidence="2 3">
    <name type="scientific">Anaerospora hongkongensis</name>
    <dbReference type="NCBI Taxonomy" id="244830"/>
    <lineage>
        <taxon>Bacteria</taxon>
        <taxon>Bacillati</taxon>
        <taxon>Bacillota</taxon>
        <taxon>Negativicutes</taxon>
        <taxon>Selenomonadales</taxon>
        <taxon>Sporomusaceae</taxon>
        <taxon>Anaerospora</taxon>
    </lineage>
</organism>
<dbReference type="PANTHER" id="PTHR39341:SF1">
    <property type="entry name" value="DUF1858 DOMAIN-CONTAINING PROTEIN"/>
    <property type="match status" value="1"/>
</dbReference>
<comment type="caution">
    <text evidence="2">The sequence shown here is derived from an EMBL/GenBank/DDBJ whole genome shotgun (WGS) entry which is preliminary data.</text>
</comment>
<evidence type="ECO:0000259" key="1">
    <source>
        <dbReference type="Pfam" id="PF08984"/>
    </source>
</evidence>
<dbReference type="OrthoDB" id="15017at2"/>
<keyword evidence="3" id="KW-1185">Reference proteome</keyword>
<protein>
    <submittedName>
        <fullName evidence="2">Hybrid cluster-associated redox disulfide protein</fullName>
    </submittedName>
</protein>
<dbReference type="PANTHER" id="PTHR39341">
    <property type="entry name" value="BSL7085 PROTEIN"/>
    <property type="match status" value="1"/>
</dbReference>
<dbReference type="EMBL" id="SLUI01000026">
    <property type="protein sequence ID" value="TCL31807.1"/>
    <property type="molecule type" value="Genomic_DNA"/>
</dbReference>
<dbReference type="RefSeq" id="WP_132083696.1">
    <property type="nucleotide sequence ID" value="NZ_SLUI01000026.1"/>
</dbReference>
<reference evidence="2 3" key="1">
    <citation type="submission" date="2019-03" db="EMBL/GenBank/DDBJ databases">
        <title>Genomic Encyclopedia of Type Strains, Phase IV (KMG-IV): sequencing the most valuable type-strain genomes for metagenomic binning, comparative biology and taxonomic classification.</title>
        <authorList>
            <person name="Goeker M."/>
        </authorList>
    </citation>
    <scope>NUCLEOTIDE SEQUENCE [LARGE SCALE GENOMIC DNA]</scope>
    <source>
        <strain evidence="2 3">DSM 15969</strain>
    </source>
</reference>
<dbReference type="Proteomes" id="UP000295063">
    <property type="component" value="Unassembled WGS sequence"/>
</dbReference>
<sequence>MIEKNTPIMEILRLNPRAREIFARHGMGCIGCLASTTETLENGAKMHGINVDALLRELNADDLPK</sequence>
<dbReference type="InterPro" id="IPR015077">
    <property type="entry name" value="DUF1858"/>
</dbReference>
<dbReference type="InterPro" id="IPR023883">
    <property type="entry name" value="CHP03980_redox-disulphide"/>
</dbReference>
<dbReference type="NCBIfam" id="TIGR03980">
    <property type="entry name" value="prismane_assoc"/>
    <property type="match status" value="1"/>
</dbReference>
<gene>
    <name evidence="2" type="ORF">EV210_12619</name>
</gene>
<accession>A0A4R1PUT5</accession>
<evidence type="ECO:0000313" key="2">
    <source>
        <dbReference type="EMBL" id="TCL31807.1"/>
    </source>
</evidence>
<dbReference type="InterPro" id="IPR038062">
    <property type="entry name" value="ScdA-like_N_sf"/>
</dbReference>
<feature type="domain" description="DUF1858" evidence="1">
    <location>
        <begin position="2"/>
        <end position="54"/>
    </location>
</feature>
<evidence type="ECO:0000313" key="3">
    <source>
        <dbReference type="Proteomes" id="UP000295063"/>
    </source>
</evidence>
<dbReference type="AlphaFoldDB" id="A0A4R1PUT5"/>
<dbReference type="Gene3D" id="1.10.3910.10">
    <property type="entry name" value="SP0561-like"/>
    <property type="match status" value="1"/>
</dbReference>
<name>A0A4R1PUT5_9FIRM</name>
<dbReference type="Pfam" id="PF08984">
    <property type="entry name" value="DUF1858"/>
    <property type="match status" value="1"/>
</dbReference>